<dbReference type="InterPro" id="IPR006015">
    <property type="entry name" value="Universal_stress_UspA"/>
</dbReference>
<dbReference type="EMBL" id="VLKH01000002">
    <property type="protein sequence ID" value="TWH82527.1"/>
    <property type="molecule type" value="Genomic_DNA"/>
</dbReference>
<sequence length="160" mass="17950">MKILVPVDGSTASINAVKKSIEVAKKFNGTIKLLSVVHIDSLQNYLRYKKQWSQVDGSAISELDPEQKKIEDKMKENSCKILNAIVEKLDFSNIHTEEEVLIGEPYEVILEAAKNENFDLIVMGNRGFSKIKRFFVGSVTQRVISDSPCPVLVIHSKSDI</sequence>
<dbReference type="InterPro" id="IPR014729">
    <property type="entry name" value="Rossmann-like_a/b/a_fold"/>
</dbReference>
<comment type="similarity">
    <text evidence="1">Belongs to the universal stress protein A family.</text>
</comment>
<dbReference type="PANTHER" id="PTHR46268:SF25">
    <property type="entry name" value="USPA DOMAIN PROTEIN"/>
    <property type="match status" value="1"/>
</dbReference>
<reference evidence="3 4" key="1">
    <citation type="submission" date="2019-07" db="EMBL/GenBank/DDBJ databases">
        <title>Genomic Encyclopedia of Type Strains, Phase I: the one thousand microbial genomes (KMG-I) project.</title>
        <authorList>
            <person name="Kyrpides N."/>
        </authorList>
    </citation>
    <scope>NUCLEOTIDE SEQUENCE [LARGE SCALE GENOMIC DNA]</scope>
    <source>
        <strain evidence="3 4">DSM 13558</strain>
    </source>
</reference>
<name>A0A562JH28_9FIRM</name>
<evidence type="ECO:0000256" key="1">
    <source>
        <dbReference type="ARBA" id="ARBA00008791"/>
    </source>
</evidence>
<dbReference type="Pfam" id="PF00582">
    <property type="entry name" value="Usp"/>
    <property type="match status" value="1"/>
</dbReference>
<dbReference type="AlphaFoldDB" id="A0A562JH28"/>
<organism evidence="3 4">
    <name type="scientific">Sedimentibacter saalensis</name>
    <dbReference type="NCBI Taxonomy" id="130788"/>
    <lineage>
        <taxon>Bacteria</taxon>
        <taxon>Bacillati</taxon>
        <taxon>Bacillota</taxon>
        <taxon>Tissierellia</taxon>
        <taxon>Sedimentibacter</taxon>
    </lineage>
</organism>
<proteinExistence type="inferred from homology"/>
<dbReference type="Proteomes" id="UP000315343">
    <property type="component" value="Unassembled WGS sequence"/>
</dbReference>
<dbReference type="OrthoDB" id="9794782at2"/>
<dbReference type="SUPFAM" id="SSF52402">
    <property type="entry name" value="Adenine nucleotide alpha hydrolases-like"/>
    <property type="match status" value="1"/>
</dbReference>
<accession>A0A562JH28</accession>
<keyword evidence="4" id="KW-1185">Reference proteome</keyword>
<protein>
    <submittedName>
        <fullName evidence="3">Nucleotide-binding universal stress UspA family protein</fullName>
    </submittedName>
</protein>
<evidence type="ECO:0000259" key="2">
    <source>
        <dbReference type="Pfam" id="PF00582"/>
    </source>
</evidence>
<feature type="domain" description="UspA" evidence="2">
    <location>
        <begin position="2"/>
        <end position="155"/>
    </location>
</feature>
<dbReference type="PANTHER" id="PTHR46268">
    <property type="entry name" value="STRESS RESPONSE PROTEIN NHAX"/>
    <property type="match status" value="1"/>
</dbReference>
<evidence type="ECO:0000313" key="3">
    <source>
        <dbReference type="EMBL" id="TWH82527.1"/>
    </source>
</evidence>
<dbReference type="PRINTS" id="PR01438">
    <property type="entry name" value="UNVRSLSTRESS"/>
</dbReference>
<dbReference type="RefSeq" id="WP_145080329.1">
    <property type="nucleotide sequence ID" value="NZ_VLKH01000002.1"/>
</dbReference>
<dbReference type="CDD" id="cd00293">
    <property type="entry name" value="USP-like"/>
    <property type="match status" value="1"/>
</dbReference>
<comment type="caution">
    <text evidence="3">The sequence shown here is derived from an EMBL/GenBank/DDBJ whole genome shotgun (WGS) entry which is preliminary data.</text>
</comment>
<evidence type="ECO:0000313" key="4">
    <source>
        <dbReference type="Proteomes" id="UP000315343"/>
    </source>
</evidence>
<gene>
    <name evidence="3" type="ORF">LY60_00827</name>
</gene>
<dbReference type="InterPro" id="IPR006016">
    <property type="entry name" value="UspA"/>
</dbReference>
<dbReference type="Gene3D" id="3.40.50.620">
    <property type="entry name" value="HUPs"/>
    <property type="match status" value="1"/>
</dbReference>